<keyword evidence="2" id="KW-1185">Reference proteome</keyword>
<evidence type="ECO:0000313" key="1">
    <source>
        <dbReference type="EMBL" id="MBR0651657.1"/>
    </source>
</evidence>
<sequence>MYVIRLRIVDHPDGRRRLVLLMREDGRYTYVEEELQGGLAEAAEPQAWAVDEQAPAAGIYGTSDDAMDDAMKRFDGYRTVH</sequence>
<dbReference type="RefSeq" id="WP_211870327.1">
    <property type="nucleotide sequence ID" value="NZ_JAAEDI010000020.1"/>
</dbReference>
<reference evidence="2" key="1">
    <citation type="journal article" date="2021" name="Syst. Appl. Microbiol.">
        <title>Roseomonas hellenica sp. nov., isolated from roots of wild-growing Alkanna tinctoria.</title>
        <authorList>
            <person name="Rat A."/>
            <person name="Naranjo H.D."/>
            <person name="Lebbe L."/>
            <person name="Cnockaert M."/>
            <person name="Krigas N."/>
            <person name="Grigoriadou K."/>
            <person name="Maloupa E."/>
            <person name="Willems A."/>
        </authorList>
    </citation>
    <scope>NUCLEOTIDE SEQUENCE [LARGE SCALE GENOMIC DNA]</scope>
    <source>
        <strain evidence="2">LMG 31159</strain>
    </source>
</reference>
<name>A0ABS5EM09_9PROT</name>
<accession>A0ABS5EM09</accession>
<dbReference type="EMBL" id="JAAEDI010000020">
    <property type="protein sequence ID" value="MBR0651657.1"/>
    <property type="molecule type" value="Genomic_DNA"/>
</dbReference>
<organism evidence="1 2">
    <name type="scientific">Neoroseomonas terrae</name>
    <dbReference type="NCBI Taxonomy" id="424799"/>
    <lineage>
        <taxon>Bacteria</taxon>
        <taxon>Pseudomonadati</taxon>
        <taxon>Pseudomonadota</taxon>
        <taxon>Alphaproteobacteria</taxon>
        <taxon>Acetobacterales</taxon>
        <taxon>Acetobacteraceae</taxon>
        <taxon>Neoroseomonas</taxon>
    </lineage>
</organism>
<dbReference type="Proteomes" id="UP000698752">
    <property type="component" value="Unassembled WGS sequence"/>
</dbReference>
<gene>
    <name evidence="1" type="ORF">GXW78_18455</name>
</gene>
<protein>
    <submittedName>
        <fullName evidence="1">Uncharacterized protein</fullName>
    </submittedName>
</protein>
<comment type="caution">
    <text evidence="1">The sequence shown here is derived from an EMBL/GenBank/DDBJ whole genome shotgun (WGS) entry which is preliminary data.</text>
</comment>
<proteinExistence type="predicted"/>
<evidence type="ECO:0000313" key="2">
    <source>
        <dbReference type="Proteomes" id="UP000698752"/>
    </source>
</evidence>